<keyword evidence="1" id="KW-0812">Transmembrane</keyword>
<organism evidence="2 3">
    <name type="scientific">Paenactinomyces guangxiensis</name>
    <dbReference type="NCBI Taxonomy" id="1490290"/>
    <lineage>
        <taxon>Bacteria</taxon>
        <taxon>Bacillati</taxon>
        <taxon>Bacillota</taxon>
        <taxon>Bacilli</taxon>
        <taxon>Bacillales</taxon>
        <taxon>Thermoactinomycetaceae</taxon>
        <taxon>Paenactinomyces</taxon>
    </lineage>
</organism>
<feature type="transmembrane region" description="Helical" evidence="1">
    <location>
        <begin position="34"/>
        <end position="54"/>
    </location>
</feature>
<dbReference type="Proteomes" id="UP000535491">
    <property type="component" value="Unassembled WGS sequence"/>
</dbReference>
<reference evidence="2 3" key="1">
    <citation type="submission" date="2020-07" db="EMBL/GenBank/DDBJ databases">
        <authorList>
            <person name="Feng H."/>
        </authorList>
    </citation>
    <scope>NUCLEOTIDE SEQUENCE [LARGE SCALE GENOMIC DNA]</scope>
    <source>
        <strain evidence="3">s-10</strain>
    </source>
</reference>
<evidence type="ECO:0000313" key="3">
    <source>
        <dbReference type="Proteomes" id="UP000535491"/>
    </source>
</evidence>
<keyword evidence="1" id="KW-1133">Transmembrane helix</keyword>
<protein>
    <submittedName>
        <fullName evidence="2">Uncharacterized protein</fullName>
    </submittedName>
</protein>
<proteinExistence type="predicted"/>
<sequence length="55" mass="6305">MFFSLLYLLSTLAVLLFTFLAIRSIVKNEPAEKWVMSMIGVTFAYLFLVAVSVWL</sequence>
<feature type="transmembrane region" description="Helical" evidence="1">
    <location>
        <begin position="6"/>
        <end position="22"/>
    </location>
</feature>
<keyword evidence="3" id="KW-1185">Reference proteome</keyword>
<keyword evidence="1" id="KW-0472">Membrane</keyword>
<accession>A0A7W1WR91</accession>
<dbReference type="RefSeq" id="WP_181751734.1">
    <property type="nucleotide sequence ID" value="NZ_JACEIQ010000007.1"/>
</dbReference>
<comment type="caution">
    <text evidence="2">The sequence shown here is derived from an EMBL/GenBank/DDBJ whole genome shotgun (WGS) entry which is preliminary data.</text>
</comment>
<name>A0A7W1WR91_9BACL</name>
<dbReference type="EMBL" id="JACEIQ010000007">
    <property type="protein sequence ID" value="MBA4494497.1"/>
    <property type="molecule type" value="Genomic_DNA"/>
</dbReference>
<evidence type="ECO:0000256" key="1">
    <source>
        <dbReference type="SAM" id="Phobius"/>
    </source>
</evidence>
<dbReference type="AlphaFoldDB" id="A0A7W1WR91"/>
<gene>
    <name evidence="2" type="ORF">H1191_09275</name>
</gene>
<evidence type="ECO:0000313" key="2">
    <source>
        <dbReference type="EMBL" id="MBA4494497.1"/>
    </source>
</evidence>